<dbReference type="EMBL" id="SIHI01000001">
    <property type="protein sequence ID" value="TWT58139.1"/>
    <property type="molecule type" value="Genomic_DNA"/>
</dbReference>
<accession>A0A5C5X665</accession>
<evidence type="ECO:0000313" key="1">
    <source>
        <dbReference type="EMBL" id="TWT58139.1"/>
    </source>
</evidence>
<name>A0A5C5X665_9PLAN</name>
<dbReference type="PANTHER" id="PTHR44103">
    <property type="entry name" value="PROPROTEIN CONVERTASE P"/>
    <property type="match status" value="1"/>
</dbReference>
<reference evidence="1 2" key="1">
    <citation type="submission" date="2019-02" db="EMBL/GenBank/DDBJ databases">
        <title>Deep-cultivation of Planctomycetes and their phenomic and genomic characterization uncovers novel biology.</title>
        <authorList>
            <person name="Wiegand S."/>
            <person name="Jogler M."/>
            <person name="Boedeker C."/>
            <person name="Pinto D."/>
            <person name="Vollmers J."/>
            <person name="Rivas-Marin E."/>
            <person name="Kohn T."/>
            <person name="Peeters S.H."/>
            <person name="Heuer A."/>
            <person name="Rast P."/>
            <person name="Oberbeckmann S."/>
            <person name="Bunk B."/>
            <person name="Jeske O."/>
            <person name="Meyerdierks A."/>
            <person name="Storesund J.E."/>
            <person name="Kallscheuer N."/>
            <person name="Luecker S."/>
            <person name="Lage O.M."/>
            <person name="Pohl T."/>
            <person name="Merkel B.J."/>
            <person name="Hornburger P."/>
            <person name="Mueller R.-W."/>
            <person name="Bruemmer F."/>
            <person name="Labrenz M."/>
            <person name="Spormann A.M."/>
            <person name="Op Den Camp H."/>
            <person name="Overmann J."/>
            <person name="Amann R."/>
            <person name="Jetten M.S.M."/>
            <person name="Mascher T."/>
            <person name="Medema M.H."/>
            <person name="Devos D.P."/>
            <person name="Kaster A.-K."/>
            <person name="Ovreas L."/>
            <person name="Rohde M."/>
            <person name="Galperin M.Y."/>
            <person name="Jogler C."/>
        </authorList>
    </citation>
    <scope>NUCLEOTIDE SEQUENCE [LARGE SCALE GENOMIC DNA]</scope>
    <source>
        <strain evidence="1 2">KOR42</strain>
    </source>
</reference>
<dbReference type="AlphaFoldDB" id="A0A5C5X665"/>
<dbReference type="PANTHER" id="PTHR44103:SF1">
    <property type="entry name" value="PROPROTEIN CONVERTASE P"/>
    <property type="match status" value="1"/>
</dbReference>
<dbReference type="SUPFAM" id="SSF69318">
    <property type="entry name" value="Integrin alpha N-terminal domain"/>
    <property type="match status" value="1"/>
</dbReference>
<protein>
    <submittedName>
        <fullName evidence="1">FG-GAP repeat protein</fullName>
    </submittedName>
</protein>
<dbReference type="Proteomes" id="UP000317243">
    <property type="component" value="Unassembled WGS sequence"/>
</dbReference>
<comment type="caution">
    <text evidence="1">The sequence shown here is derived from an EMBL/GenBank/DDBJ whole genome shotgun (WGS) entry which is preliminary data.</text>
</comment>
<dbReference type="RefSeq" id="WP_197440942.1">
    <property type="nucleotide sequence ID" value="NZ_SIHI01000001.1"/>
</dbReference>
<organism evidence="1 2">
    <name type="scientific">Thalassoglobus neptunius</name>
    <dbReference type="NCBI Taxonomy" id="1938619"/>
    <lineage>
        <taxon>Bacteria</taxon>
        <taxon>Pseudomonadati</taxon>
        <taxon>Planctomycetota</taxon>
        <taxon>Planctomycetia</taxon>
        <taxon>Planctomycetales</taxon>
        <taxon>Planctomycetaceae</taxon>
        <taxon>Thalassoglobus</taxon>
    </lineage>
</organism>
<dbReference type="InterPro" id="IPR028994">
    <property type="entry name" value="Integrin_alpha_N"/>
</dbReference>
<keyword evidence="2" id="KW-1185">Reference proteome</keyword>
<proteinExistence type="predicted"/>
<gene>
    <name evidence="1" type="ORF">KOR42_15100</name>
</gene>
<evidence type="ECO:0000313" key="2">
    <source>
        <dbReference type="Proteomes" id="UP000317243"/>
    </source>
</evidence>
<sequence length="598" mass="66082">MQKWAMGAFLLSAVIAMIGQCEGEETPGSGYALHRFDEINLTSEYFSEGVGVGDINGDKIDDVVYGPLWFAGPDFQVSKEIAEPVPQDRKRYADRFFSWVYDFNDDGWSDVLMVGFPGTPAYVYQNPGASGLDAHWERHEVFDWVSNESPQFVDLIGDARPELVCTRAGHFGFVTINWESPFDPWTFHAISEKVTAERFGHGLGIGDVNGDGRKDILHASGWLEQPATEATHSRWRPHSVSFSNAYGGAEMYAVDVDGDGDNDIVTSHAAHDFGLGWYEQISDNGEVRFKHHLIMGAHPAENAFGLVFSEPHSVAMHDLNGDGLEDIITGKTFYSHHEQSPMWDAGAVVYWFECSRTDHGVEWIPHLAAKDTGIGRQIVVRDVNDDGLEDIVVGGMKGANILLHNVQSVSESVWKESQPQRYDGPKLPELDFNVISRRGPKAKLNGANKRAESGLEAESLSWNASRGGVRNQSMENFAPDQWSGGTQAFWTGGGPGDTLTIPVEQPPGRYRLEMVFTCAPDYGVVDVLFNEESLGTPIDLYDSKVKTSGILEVFECEVTGDDQLSIRVVGANPRAKPAYYVGIDFLRWTKLTDDSDAD</sequence>
<dbReference type="Gene3D" id="2.130.10.130">
    <property type="entry name" value="Integrin alpha, N-terminal"/>
    <property type="match status" value="2"/>
</dbReference>